<dbReference type="AlphaFoldDB" id="A0A226X5A1"/>
<evidence type="ECO:0000313" key="2">
    <source>
        <dbReference type="EMBL" id="OXC78626.1"/>
    </source>
</evidence>
<evidence type="ECO:0000256" key="1">
    <source>
        <dbReference type="SAM" id="MobiDB-lite"/>
    </source>
</evidence>
<accession>A0A226X5A1</accession>
<gene>
    <name evidence="2" type="ORF">BSU04_10880</name>
</gene>
<comment type="caution">
    <text evidence="2">The sequence shown here is derived from an EMBL/GenBank/DDBJ whole genome shotgun (WGS) entry which is preliminary data.</text>
</comment>
<name>A0A226X5A1_CABSO</name>
<sequence>MGGMSMQPAIEARFSKIAAVQDVAFTRTSGQMPLCGRTRASRSNQGYGRNGIAKRVAGS</sequence>
<evidence type="ECO:0000313" key="3">
    <source>
        <dbReference type="Proteomes" id="UP000214720"/>
    </source>
</evidence>
<feature type="region of interest" description="Disordered" evidence="1">
    <location>
        <begin position="34"/>
        <end position="59"/>
    </location>
</feature>
<protein>
    <submittedName>
        <fullName evidence="2">Uncharacterized protein</fullName>
    </submittedName>
</protein>
<dbReference type="EMBL" id="MTHB01000057">
    <property type="protein sequence ID" value="OXC78626.1"/>
    <property type="molecule type" value="Genomic_DNA"/>
</dbReference>
<proteinExistence type="predicted"/>
<organism evidence="2 3">
    <name type="scientific">Caballeronia sordidicola</name>
    <name type="common">Burkholderia sordidicola</name>
    <dbReference type="NCBI Taxonomy" id="196367"/>
    <lineage>
        <taxon>Bacteria</taxon>
        <taxon>Pseudomonadati</taxon>
        <taxon>Pseudomonadota</taxon>
        <taxon>Betaproteobacteria</taxon>
        <taxon>Burkholderiales</taxon>
        <taxon>Burkholderiaceae</taxon>
        <taxon>Caballeronia</taxon>
    </lineage>
</organism>
<dbReference type="Proteomes" id="UP000214720">
    <property type="component" value="Unassembled WGS sequence"/>
</dbReference>
<reference evidence="3" key="1">
    <citation type="submission" date="2017-01" db="EMBL/GenBank/DDBJ databases">
        <title>Genome Analysis of Deinococcus marmoris KOPRI26562.</title>
        <authorList>
            <person name="Kim J.H."/>
            <person name="Oh H.-M."/>
        </authorList>
    </citation>
    <scope>NUCLEOTIDE SEQUENCE [LARGE SCALE GENOMIC DNA]</scope>
    <source>
        <strain evidence="3">PAMC 26633</strain>
    </source>
</reference>